<gene>
    <name evidence="3" type="ORF">KILIM_049_00260</name>
</gene>
<dbReference type="Gene3D" id="1.10.10.10">
    <property type="entry name" value="Winged helix-like DNA-binding domain superfamily/Winged helix DNA-binding domain"/>
    <property type="match status" value="1"/>
</dbReference>
<dbReference type="GO" id="GO:0003700">
    <property type="term" value="F:DNA-binding transcription factor activity"/>
    <property type="evidence" value="ECO:0007669"/>
    <property type="project" value="TreeGrafter"/>
</dbReference>
<dbReference type="InterPro" id="IPR036388">
    <property type="entry name" value="WH-like_DNA-bd_sf"/>
</dbReference>
<dbReference type="RefSeq" id="WP_006593340.1">
    <property type="nucleotide sequence ID" value="NZ_BAHD01000049.1"/>
</dbReference>
<dbReference type="InterPro" id="IPR000944">
    <property type="entry name" value="Tscrpt_reg_Rrf2"/>
</dbReference>
<dbReference type="NCBIfam" id="TIGR00738">
    <property type="entry name" value="rrf2_super"/>
    <property type="match status" value="1"/>
</dbReference>
<dbReference type="SUPFAM" id="SSF46785">
    <property type="entry name" value="Winged helix' DNA-binding domain"/>
    <property type="match status" value="1"/>
</dbReference>
<accession>K6VKT7</accession>
<protein>
    <submittedName>
        <fullName evidence="3">Putative Rrf2 family DNA-binding protein</fullName>
    </submittedName>
</protein>
<organism evidence="3 4">
    <name type="scientific">Kineosphaera limosa NBRC 100340</name>
    <dbReference type="NCBI Taxonomy" id="1184609"/>
    <lineage>
        <taxon>Bacteria</taxon>
        <taxon>Bacillati</taxon>
        <taxon>Actinomycetota</taxon>
        <taxon>Actinomycetes</taxon>
        <taxon>Micrococcales</taxon>
        <taxon>Dermatophilaceae</taxon>
        <taxon>Kineosphaera</taxon>
    </lineage>
</organism>
<dbReference type="EMBL" id="BAHD01000049">
    <property type="protein sequence ID" value="GAB96808.1"/>
    <property type="molecule type" value="Genomic_DNA"/>
</dbReference>
<dbReference type="Pfam" id="PF02082">
    <property type="entry name" value="Rrf2"/>
    <property type="match status" value="1"/>
</dbReference>
<proteinExistence type="predicted"/>
<sequence length="193" mass="20306">MNITARADYAIGAVLALAAMSAGRDAGENGGGRPGGAAREAAPRDAAPREAKPRDAAPREASGHEAVPAEVIAERADIPRKFLESILRDLRRADIVTSTRGSRGGYALARSAERIALGDIVRAVDGPLAQVRGQRPQETQYPGAAQHLPVVWVAVRASLRKVLDETSIADVLAGQLPAHVLALANDDDAWSNR</sequence>
<dbReference type="PROSITE" id="PS51197">
    <property type="entry name" value="HTH_RRF2_2"/>
    <property type="match status" value="1"/>
</dbReference>
<comment type="caution">
    <text evidence="3">The sequence shown here is derived from an EMBL/GenBank/DDBJ whole genome shotgun (WGS) entry which is preliminary data.</text>
</comment>
<feature type="region of interest" description="Disordered" evidence="2">
    <location>
        <begin position="24"/>
        <end position="68"/>
    </location>
</feature>
<dbReference type="PANTHER" id="PTHR33221:SF5">
    <property type="entry name" value="HTH-TYPE TRANSCRIPTIONAL REGULATOR ISCR"/>
    <property type="match status" value="1"/>
</dbReference>
<evidence type="ECO:0000256" key="2">
    <source>
        <dbReference type="SAM" id="MobiDB-lite"/>
    </source>
</evidence>
<keyword evidence="4" id="KW-1185">Reference proteome</keyword>
<feature type="compositionally biased region" description="Basic and acidic residues" evidence="2">
    <location>
        <begin position="41"/>
        <end position="63"/>
    </location>
</feature>
<dbReference type="InterPro" id="IPR036390">
    <property type="entry name" value="WH_DNA-bd_sf"/>
</dbReference>
<evidence type="ECO:0000313" key="3">
    <source>
        <dbReference type="EMBL" id="GAB96808.1"/>
    </source>
</evidence>
<dbReference type="GO" id="GO:0003677">
    <property type="term" value="F:DNA binding"/>
    <property type="evidence" value="ECO:0007669"/>
    <property type="project" value="UniProtKB-KW"/>
</dbReference>
<evidence type="ECO:0000313" key="4">
    <source>
        <dbReference type="Proteomes" id="UP000008366"/>
    </source>
</evidence>
<dbReference type="STRING" id="1184609.KILIM_049_00260"/>
<dbReference type="AlphaFoldDB" id="K6VKT7"/>
<name>K6VKT7_9MICO</name>
<evidence type="ECO:0000256" key="1">
    <source>
        <dbReference type="ARBA" id="ARBA00023125"/>
    </source>
</evidence>
<dbReference type="Proteomes" id="UP000008366">
    <property type="component" value="Unassembled WGS sequence"/>
</dbReference>
<dbReference type="GO" id="GO:0005829">
    <property type="term" value="C:cytosol"/>
    <property type="evidence" value="ECO:0007669"/>
    <property type="project" value="TreeGrafter"/>
</dbReference>
<dbReference type="PANTHER" id="PTHR33221">
    <property type="entry name" value="WINGED HELIX-TURN-HELIX TRANSCRIPTIONAL REGULATOR, RRF2 FAMILY"/>
    <property type="match status" value="1"/>
</dbReference>
<keyword evidence="1 3" id="KW-0238">DNA-binding</keyword>
<reference evidence="3 4" key="1">
    <citation type="submission" date="2012-08" db="EMBL/GenBank/DDBJ databases">
        <title>Whole genome shotgun sequence of Kineosphaera limosa NBRC 100340.</title>
        <authorList>
            <person name="Yoshida I."/>
            <person name="Isaki S."/>
            <person name="Hosoyama A."/>
            <person name="Tsuchikane K."/>
            <person name="Katsumata H."/>
            <person name="Ando Y."/>
            <person name="Ohji S."/>
            <person name="Hamada M."/>
            <person name="Tamura T."/>
            <person name="Yamazoe A."/>
            <person name="Yamazaki S."/>
            <person name="Fujita N."/>
        </authorList>
    </citation>
    <scope>NUCLEOTIDE SEQUENCE [LARGE SCALE GENOMIC DNA]</scope>
    <source>
        <strain evidence="3 4">NBRC 100340</strain>
    </source>
</reference>
<dbReference type="eggNOG" id="COG1959">
    <property type="taxonomic scope" value="Bacteria"/>
</dbReference>